<comment type="caution">
    <text evidence="2">The sequence shown here is derived from an EMBL/GenBank/DDBJ whole genome shotgun (WGS) entry which is preliminary data.</text>
</comment>
<name>A0A1F5RJ30_9BACT</name>
<evidence type="ECO:0000313" key="2">
    <source>
        <dbReference type="EMBL" id="OGF14051.1"/>
    </source>
</evidence>
<evidence type="ECO:0000256" key="1">
    <source>
        <dbReference type="SAM" id="Coils"/>
    </source>
</evidence>
<accession>A0A1F5RJ30</accession>
<gene>
    <name evidence="2" type="ORF">A2024_05825</name>
</gene>
<dbReference type="EMBL" id="MFFM01000009">
    <property type="protein sequence ID" value="OGF14051.1"/>
    <property type="molecule type" value="Genomic_DNA"/>
</dbReference>
<dbReference type="AlphaFoldDB" id="A0A1F5RJ30"/>
<keyword evidence="1" id="KW-0175">Coiled coil</keyword>
<organism evidence="2 3">
    <name type="scientific">Candidatus Edwardsbacteria bacterium GWF2_54_11</name>
    <dbReference type="NCBI Taxonomy" id="1817851"/>
    <lineage>
        <taxon>Bacteria</taxon>
        <taxon>Candidatus Edwardsiibacteriota</taxon>
    </lineage>
</organism>
<reference evidence="2 3" key="1">
    <citation type="journal article" date="2016" name="Nat. Commun.">
        <title>Thousands of microbial genomes shed light on interconnected biogeochemical processes in an aquifer system.</title>
        <authorList>
            <person name="Anantharaman K."/>
            <person name="Brown C.T."/>
            <person name="Hug L.A."/>
            <person name="Sharon I."/>
            <person name="Castelle C.J."/>
            <person name="Probst A.J."/>
            <person name="Thomas B.C."/>
            <person name="Singh A."/>
            <person name="Wilkins M.J."/>
            <person name="Karaoz U."/>
            <person name="Brodie E.L."/>
            <person name="Williams K.H."/>
            <person name="Hubbard S.S."/>
            <person name="Banfield J.F."/>
        </authorList>
    </citation>
    <scope>NUCLEOTIDE SEQUENCE [LARGE SCALE GENOMIC DNA]</scope>
</reference>
<dbReference type="Proteomes" id="UP000177230">
    <property type="component" value="Unassembled WGS sequence"/>
</dbReference>
<evidence type="ECO:0000313" key="3">
    <source>
        <dbReference type="Proteomes" id="UP000177230"/>
    </source>
</evidence>
<protein>
    <submittedName>
        <fullName evidence="2">Uncharacterized protein</fullName>
    </submittedName>
</protein>
<proteinExistence type="predicted"/>
<sequence length="540" mass="62015">MTAGKKQTPQGKIMVIMPDGKVMEPSIILTIEDLRDKEKTVMKMFGGSPQMTMSAKEALMVDISEVVANLVGDRIELAGQYKTDTLVYYAPTAFSGDKERAITVANKVYAQRLMKLEKERRDHTVAIARLKDLYESERNKIGLLTAKILEVKNSGVSEEKNQQQVSQAREEAMKMAEETILAIENEKKDLEQTVDQLEALLHDSISIAQHSEEMERLKTEYDEVNRRAMRYRPSENLSQLSREQKQELAKLLPKLKGTDGNDRYFDLRQVLKIKDRQSGLLEGTHVLVKYRPADETKYFMGRLFFNDTKDYICLGQGFEITSGVYTGRDRKETPTDESVLQYLNMNPLSVQIYLEAVRNSAIQTVQFWLHDLRAEQLMEIQSIDPLIVQLMKDSMKIAHERAYEVNATCDEPQPSDPRTEEDRGMVDPVLAAVKKAVAQPLAMKYVLDEQDLKKRINQASDQMQKEALARQLKRLQGKKHGEIRALYESLKKMLMDEEMVGPDRINFKKYVPILELRKKISESMAERIKRDDKLPDSILD</sequence>
<feature type="coiled-coil region" evidence="1">
    <location>
        <begin position="158"/>
        <end position="227"/>
    </location>
</feature>